<evidence type="ECO:0000256" key="1">
    <source>
        <dbReference type="SAM" id="MobiDB-lite"/>
    </source>
</evidence>
<name>A0ABD2PI19_9PLAT</name>
<sequence>GSILFFSMRRRLNPEEFIFSGEMRENLDTDRYVDSGTGAPTYPGFTSDVERVSPHGDQFGLPMDR</sequence>
<evidence type="ECO:0000313" key="2">
    <source>
        <dbReference type="EMBL" id="KAL3306878.1"/>
    </source>
</evidence>
<proteinExistence type="predicted"/>
<protein>
    <submittedName>
        <fullName evidence="2">Uncharacterized protein</fullName>
    </submittedName>
</protein>
<keyword evidence="3" id="KW-1185">Reference proteome</keyword>
<dbReference type="EMBL" id="JBJKFK010009242">
    <property type="protein sequence ID" value="KAL3306878.1"/>
    <property type="molecule type" value="Genomic_DNA"/>
</dbReference>
<accession>A0ABD2PI19</accession>
<organism evidence="2 3">
    <name type="scientific">Cichlidogyrus casuarinus</name>
    <dbReference type="NCBI Taxonomy" id="1844966"/>
    <lineage>
        <taxon>Eukaryota</taxon>
        <taxon>Metazoa</taxon>
        <taxon>Spiralia</taxon>
        <taxon>Lophotrochozoa</taxon>
        <taxon>Platyhelminthes</taxon>
        <taxon>Monogenea</taxon>
        <taxon>Monopisthocotylea</taxon>
        <taxon>Dactylogyridea</taxon>
        <taxon>Ancyrocephalidae</taxon>
        <taxon>Cichlidogyrus</taxon>
    </lineage>
</organism>
<comment type="caution">
    <text evidence="2">The sequence shown here is derived from an EMBL/GenBank/DDBJ whole genome shotgun (WGS) entry which is preliminary data.</text>
</comment>
<dbReference type="AlphaFoldDB" id="A0ABD2PI19"/>
<gene>
    <name evidence="2" type="ORF">Ciccas_014626</name>
</gene>
<reference evidence="2 3" key="1">
    <citation type="submission" date="2024-11" db="EMBL/GenBank/DDBJ databases">
        <title>Adaptive evolution of stress response genes in parasites aligns with host niche diversity.</title>
        <authorList>
            <person name="Hahn C."/>
            <person name="Resl P."/>
        </authorList>
    </citation>
    <scope>NUCLEOTIDE SEQUENCE [LARGE SCALE GENOMIC DNA]</scope>
    <source>
        <strain evidence="2">EGGRZ-B1_66</strain>
        <tissue evidence="2">Body</tissue>
    </source>
</reference>
<feature type="non-terminal residue" evidence="2">
    <location>
        <position position="1"/>
    </location>
</feature>
<dbReference type="Proteomes" id="UP001626550">
    <property type="component" value="Unassembled WGS sequence"/>
</dbReference>
<feature type="region of interest" description="Disordered" evidence="1">
    <location>
        <begin position="30"/>
        <end position="65"/>
    </location>
</feature>
<evidence type="ECO:0000313" key="3">
    <source>
        <dbReference type="Proteomes" id="UP001626550"/>
    </source>
</evidence>